<reference evidence="1" key="1">
    <citation type="submission" date="2020-08" db="EMBL/GenBank/DDBJ databases">
        <title>Multicomponent nature underlies the extraordinary mechanical properties of spider dragline silk.</title>
        <authorList>
            <person name="Kono N."/>
            <person name="Nakamura H."/>
            <person name="Mori M."/>
            <person name="Yoshida Y."/>
            <person name="Ohtoshi R."/>
            <person name="Malay A.D."/>
            <person name="Moran D.A.P."/>
            <person name="Tomita M."/>
            <person name="Numata K."/>
            <person name="Arakawa K."/>
        </authorList>
    </citation>
    <scope>NUCLEOTIDE SEQUENCE</scope>
</reference>
<evidence type="ECO:0000313" key="1">
    <source>
        <dbReference type="EMBL" id="GFS82001.1"/>
    </source>
</evidence>
<gene>
    <name evidence="1" type="ORF">NPIL_238911</name>
</gene>
<sequence length="243" mass="26944">MQTKKFALDEGAGSNTKCKESIDRRYPALVRGLLSSPYGGGCSALSRWAMKSVLYCWKPILMQRVHRKEEHCLCRGGLHISSNGMGKRYFALVRGLLSSPYGGGCSALSRCSRRYPALVRGLLSSPYGGGCSALSRWAMKSVLYCWKPILMQRIHRKEEHCLCRGGLHISLNGMGKKYPALVRGLLSSPYGGGCSALSRWAMKSVLYCWKPFLMQRVHRKEYPCGGIRDLLSSPKGEASRTPS</sequence>
<keyword evidence="2" id="KW-1185">Reference proteome</keyword>
<evidence type="ECO:0000313" key="2">
    <source>
        <dbReference type="Proteomes" id="UP000887013"/>
    </source>
</evidence>
<proteinExistence type="predicted"/>
<organism evidence="1 2">
    <name type="scientific">Nephila pilipes</name>
    <name type="common">Giant wood spider</name>
    <name type="synonym">Nephila maculata</name>
    <dbReference type="NCBI Taxonomy" id="299642"/>
    <lineage>
        <taxon>Eukaryota</taxon>
        <taxon>Metazoa</taxon>
        <taxon>Ecdysozoa</taxon>
        <taxon>Arthropoda</taxon>
        <taxon>Chelicerata</taxon>
        <taxon>Arachnida</taxon>
        <taxon>Araneae</taxon>
        <taxon>Araneomorphae</taxon>
        <taxon>Entelegynae</taxon>
        <taxon>Araneoidea</taxon>
        <taxon>Nephilidae</taxon>
        <taxon>Nephila</taxon>
    </lineage>
</organism>
<dbReference type="EMBL" id="BMAW01051734">
    <property type="protein sequence ID" value="GFS82001.1"/>
    <property type="molecule type" value="Genomic_DNA"/>
</dbReference>
<comment type="caution">
    <text evidence="1">The sequence shown here is derived from an EMBL/GenBank/DDBJ whole genome shotgun (WGS) entry which is preliminary data.</text>
</comment>
<accession>A0A8X6T8L3</accession>
<name>A0A8X6T8L3_NEPPI</name>
<protein>
    <submittedName>
        <fullName evidence="1">Uncharacterized protein</fullName>
    </submittedName>
</protein>
<dbReference type="Proteomes" id="UP000887013">
    <property type="component" value="Unassembled WGS sequence"/>
</dbReference>
<dbReference type="AlphaFoldDB" id="A0A8X6T8L3"/>